<dbReference type="GO" id="GO:0005874">
    <property type="term" value="C:microtubule"/>
    <property type="evidence" value="ECO:0007669"/>
    <property type="project" value="UniProtKB-KW"/>
</dbReference>
<keyword evidence="9" id="KW-1185">Reference proteome</keyword>
<comment type="caution">
    <text evidence="8">The sequence shown here is derived from an EMBL/GenBank/DDBJ whole genome shotgun (WGS) entry which is preliminary data.</text>
</comment>
<dbReference type="SMART" id="SM00129">
    <property type="entry name" value="KISc"/>
    <property type="match status" value="1"/>
</dbReference>
<reference evidence="8 9" key="1">
    <citation type="submission" date="2024-01" db="EMBL/GenBank/DDBJ databases">
        <title>Genome assemblies of Stephania.</title>
        <authorList>
            <person name="Yang L."/>
        </authorList>
    </citation>
    <scope>NUCLEOTIDE SEQUENCE [LARGE SCALE GENOMIC DNA]</scope>
    <source>
        <strain evidence="8">QJT</strain>
        <tissue evidence="8">Leaf</tissue>
    </source>
</reference>
<evidence type="ECO:0000256" key="1">
    <source>
        <dbReference type="ARBA" id="ARBA00022701"/>
    </source>
</evidence>
<dbReference type="Gene3D" id="3.40.850.10">
    <property type="entry name" value="Kinesin motor domain"/>
    <property type="match status" value="1"/>
</dbReference>
<organism evidence="8 9">
    <name type="scientific">Stephania japonica</name>
    <dbReference type="NCBI Taxonomy" id="461633"/>
    <lineage>
        <taxon>Eukaryota</taxon>
        <taxon>Viridiplantae</taxon>
        <taxon>Streptophyta</taxon>
        <taxon>Embryophyta</taxon>
        <taxon>Tracheophyta</taxon>
        <taxon>Spermatophyta</taxon>
        <taxon>Magnoliopsida</taxon>
        <taxon>Ranunculales</taxon>
        <taxon>Menispermaceae</taxon>
        <taxon>Menispermoideae</taxon>
        <taxon>Cissampelideae</taxon>
        <taxon>Stephania</taxon>
    </lineage>
</organism>
<dbReference type="GO" id="GO:0005524">
    <property type="term" value="F:ATP binding"/>
    <property type="evidence" value="ECO:0007669"/>
    <property type="project" value="UniProtKB-UniRule"/>
</dbReference>
<evidence type="ECO:0000313" key="9">
    <source>
        <dbReference type="Proteomes" id="UP001417504"/>
    </source>
</evidence>
<keyword evidence="6" id="KW-0175">Coiled coil</keyword>
<dbReference type="InterPro" id="IPR036961">
    <property type="entry name" value="Kinesin_motor_dom_sf"/>
</dbReference>
<comment type="similarity">
    <text evidence="5">Belongs to the TRAFAC class myosin-kinesin ATPase superfamily. Kinesin family.</text>
</comment>
<evidence type="ECO:0000256" key="6">
    <source>
        <dbReference type="SAM" id="Coils"/>
    </source>
</evidence>
<evidence type="ECO:0000313" key="8">
    <source>
        <dbReference type="EMBL" id="KAK9084938.1"/>
    </source>
</evidence>
<dbReference type="PRINTS" id="PR00380">
    <property type="entry name" value="KINESINHEAVY"/>
</dbReference>
<feature type="binding site" evidence="5">
    <location>
        <begin position="493"/>
        <end position="500"/>
    </location>
    <ligand>
        <name>ATP</name>
        <dbReference type="ChEBI" id="CHEBI:30616"/>
    </ligand>
</feature>
<dbReference type="PROSITE" id="PS50067">
    <property type="entry name" value="KINESIN_MOTOR_2"/>
    <property type="match status" value="1"/>
</dbReference>
<proteinExistence type="inferred from homology"/>
<evidence type="ECO:0000256" key="3">
    <source>
        <dbReference type="ARBA" id="ARBA00022840"/>
    </source>
</evidence>
<dbReference type="EMBL" id="JBBNAE010000011">
    <property type="protein sequence ID" value="KAK9084938.1"/>
    <property type="molecule type" value="Genomic_DNA"/>
</dbReference>
<gene>
    <name evidence="8" type="ORF">Sjap_025349</name>
</gene>
<evidence type="ECO:0000256" key="4">
    <source>
        <dbReference type="ARBA" id="ARBA00023175"/>
    </source>
</evidence>
<keyword evidence="3 5" id="KW-0067">ATP-binding</keyword>
<dbReference type="GO" id="GO:0008017">
    <property type="term" value="F:microtubule binding"/>
    <property type="evidence" value="ECO:0007669"/>
    <property type="project" value="InterPro"/>
</dbReference>
<dbReference type="InterPro" id="IPR001752">
    <property type="entry name" value="Kinesin_motor_dom"/>
</dbReference>
<name>A0AAP0E9A9_9MAGN</name>
<dbReference type="PANTHER" id="PTHR47972:SF45">
    <property type="entry name" value="PROTEIN CLARET SEGREGATIONAL"/>
    <property type="match status" value="1"/>
</dbReference>
<accession>A0AAP0E9A9</accession>
<keyword evidence="1" id="KW-0493">Microtubule</keyword>
<dbReference type="Gene3D" id="6.10.250.3110">
    <property type="match status" value="1"/>
</dbReference>
<dbReference type="Pfam" id="PF00225">
    <property type="entry name" value="Kinesin"/>
    <property type="match status" value="1"/>
</dbReference>
<dbReference type="SUPFAM" id="SSF52540">
    <property type="entry name" value="P-loop containing nucleoside triphosphate hydrolases"/>
    <property type="match status" value="1"/>
</dbReference>
<evidence type="ECO:0000256" key="5">
    <source>
        <dbReference type="PROSITE-ProRule" id="PRU00283"/>
    </source>
</evidence>
<feature type="coiled-coil region" evidence="6">
    <location>
        <begin position="97"/>
        <end position="233"/>
    </location>
</feature>
<dbReference type="PANTHER" id="PTHR47972">
    <property type="entry name" value="KINESIN-LIKE PROTEIN KLP-3"/>
    <property type="match status" value="1"/>
</dbReference>
<dbReference type="InterPro" id="IPR027640">
    <property type="entry name" value="Kinesin-like_fam"/>
</dbReference>
<protein>
    <recommendedName>
        <fullName evidence="7">Kinesin motor domain-containing protein</fullName>
    </recommendedName>
</protein>
<sequence length="768" mass="87051">MVGQANVVQVREGLLLVNGGGRDIVAVRGEHASSEGSESGGIEFCRDDVEVLLNEKVKGKNKFDFKIRYDQMMEYVKKLKLCIKWFQEMEESYLLEHERLRTMLKSSEKRISETEVQMRYRTDELDFELAELSRTHTFLEEKLAKLESEKMMAFDSHRNEKEVRVALERTQASLAEALERTEQGLNRANQKIESLNASYRNSQDYNTGLQQYNSKLQRDSDSYKASLERLGQEKSVMIETLAMLQGKYGMLQDELSSFQDSKNDVLKETETLTSEVACMKAELQKVRDERDSHYVQAQALTAEVLHYKERTGRSCAELDTLTTKSNALEDICSSQAEQIRLLQHKMEAANDKLQMADLNTMESRTEFEEQKRLAWDLQNRIEDAKFQIMQADKLHKDLYNTILELKGNIRVFCRVRPLLPDNGADTETTVVSYPQSVELVGRTIDLTQSGQRHQFSFDKVFNPEESQEEVFAEISQLVQNAVDGHKVCVFAYGQTGSGKTYTMMGNPEFPEERGLIPRSVEQIFRSMKFLASQGWKHSVQASMLEICNDTIQDLLATSQVGGLDNGTAMTGKQYTIRHDASIRNTYISNLTIMNVHSVEDISPFLHQAAQCRSVRKNQTNEKPPKSHFIFTLRISGVNESTEQQLQGVLNLVDLASTNPPSNGSCGDQLRETQVSDKNLSSLTDVISAIAKKEDYIPFKNSKLTHLLQPCLAGDSKTLMFVNISPDPSSVDESLCSLRFAAKVNACEIRSIRARQTNAHPTDSRLSYA</sequence>
<evidence type="ECO:0000259" key="7">
    <source>
        <dbReference type="PROSITE" id="PS50067"/>
    </source>
</evidence>
<dbReference type="AlphaFoldDB" id="A0AAP0E9A9"/>
<evidence type="ECO:0000256" key="2">
    <source>
        <dbReference type="ARBA" id="ARBA00022741"/>
    </source>
</evidence>
<keyword evidence="2 5" id="KW-0547">Nucleotide-binding</keyword>
<keyword evidence="4 5" id="KW-0505">Motor protein</keyword>
<feature type="domain" description="Kinesin motor" evidence="7">
    <location>
        <begin position="408"/>
        <end position="746"/>
    </location>
</feature>
<dbReference type="InterPro" id="IPR027417">
    <property type="entry name" value="P-loop_NTPase"/>
</dbReference>
<dbReference type="GO" id="GO:0007018">
    <property type="term" value="P:microtubule-based movement"/>
    <property type="evidence" value="ECO:0007669"/>
    <property type="project" value="InterPro"/>
</dbReference>
<dbReference type="GO" id="GO:0003777">
    <property type="term" value="F:microtubule motor activity"/>
    <property type="evidence" value="ECO:0007669"/>
    <property type="project" value="InterPro"/>
</dbReference>
<dbReference type="Proteomes" id="UP001417504">
    <property type="component" value="Unassembled WGS sequence"/>
</dbReference>